<keyword evidence="2" id="KW-1185">Reference proteome</keyword>
<evidence type="ECO:0000313" key="2">
    <source>
        <dbReference type="Proteomes" id="UP001054889"/>
    </source>
</evidence>
<sequence length="249" mass="28052">METIGALPDDALAGVLRLLPPRSLARALLLPHLLPHSVRGIFLNYVDYHRPHHFTRPSSTFPMVDGMLGFLLLPVETIEGVRDCWCGPGSTATASSSAISRGFSLSNDTYQVIKMPASIEDQVIETSSSIEHSKPYLGRSKDGVHLGFVYDCQLQVWILSESCGQMEWVLRYEKDLRPYAQHVERYIHLRDRLVIDGGWFAEETDDNNIHNKNVDAGAYDWDSDGDDVFIVKEGSFPKYYFEIENISAS</sequence>
<evidence type="ECO:0000313" key="1">
    <source>
        <dbReference type="EMBL" id="GJN38405.1"/>
    </source>
</evidence>
<organism evidence="1 2">
    <name type="scientific">Eleusine coracana subsp. coracana</name>
    <dbReference type="NCBI Taxonomy" id="191504"/>
    <lineage>
        <taxon>Eukaryota</taxon>
        <taxon>Viridiplantae</taxon>
        <taxon>Streptophyta</taxon>
        <taxon>Embryophyta</taxon>
        <taxon>Tracheophyta</taxon>
        <taxon>Spermatophyta</taxon>
        <taxon>Magnoliopsida</taxon>
        <taxon>Liliopsida</taxon>
        <taxon>Poales</taxon>
        <taxon>Poaceae</taxon>
        <taxon>PACMAD clade</taxon>
        <taxon>Chloridoideae</taxon>
        <taxon>Cynodonteae</taxon>
        <taxon>Eleusininae</taxon>
        <taxon>Eleusine</taxon>
    </lineage>
</organism>
<proteinExistence type="predicted"/>
<dbReference type="EMBL" id="BQKI01000096">
    <property type="protein sequence ID" value="GJN38405.1"/>
    <property type="molecule type" value="Genomic_DNA"/>
</dbReference>
<dbReference type="AlphaFoldDB" id="A0AAV5FUJ0"/>
<reference evidence="1" key="1">
    <citation type="journal article" date="2018" name="DNA Res.">
        <title>Multiple hybrid de novo genome assembly of finger millet, an orphan allotetraploid crop.</title>
        <authorList>
            <person name="Hatakeyama M."/>
            <person name="Aluri S."/>
            <person name="Balachadran M.T."/>
            <person name="Sivarajan S.R."/>
            <person name="Patrignani A."/>
            <person name="Gruter S."/>
            <person name="Poveda L."/>
            <person name="Shimizu-Inatsugi R."/>
            <person name="Baeten J."/>
            <person name="Francoijs K.J."/>
            <person name="Nataraja K.N."/>
            <person name="Reddy Y.A.N."/>
            <person name="Phadnis S."/>
            <person name="Ravikumar R.L."/>
            <person name="Schlapbach R."/>
            <person name="Sreeman S.M."/>
            <person name="Shimizu K.K."/>
        </authorList>
    </citation>
    <scope>NUCLEOTIDE SEQUENCE</scope>
</reference>
<dbReference type="PANTHER" id="PTHR34591">
    <property type="entry name" value="OS03G0653100 PROTEIN-RELATED"/>
    <property type="match status" value="1"/>
</dbReference>
<protein>
    <recommendedName>
        <fullName evidence="3">F-box protein</fullName>
    </recommendedName>
</protein>
<evidence type="ECO:0008006" key="3">
    <source>
        <dbReference type="Google" id="ProtNLM"/>
    </source>
</evidence>
<accession>A0AAV5FUJ0</accession>
<gene>
    <name evidence="1" type="primary">gb27442</name>
    <name evidence="1" type="ORF">PR202_gb27442</name>
</gene>
<reference evidence="1" key="2">
    <citation type="submission" date="2021-12" db="EMBL/GenBank/DDBJ databases">
        <title>Resequencing data analysis of finger millet.</title>
        <authorList>
            <person name="Hatakeyama M."/>
            <person name="Aluri S."/>
            <person name="Balachadran M.T."/>
            <person name="Sivarajan S.R."/>
            <person name="Poveda L."/>
            <person name="Shimizu-Inatsugi R."/>
            <person name="Schlapbach R."/>
            <person name="Sreeman S.M."/>
            <person name="Shimizu K.K."/>
        </authorList>
    </citation>
    <scope>NUCLEOTIDE SEQUENCE</scope>
</reference>
<comment type="caution">
    <text evidence="1">The sequence shown here is derived from an EMBL/GenBank/DDBJ whole genome shotgun (WGS) entry which is preliminary data.</text>
</comment>
<name>A0AAV5FUJ0_ELECO</name>
<dbReference type="Proteomes" id="UP001054889">
    <property type="component" value="Unassembled WGS sequence"/>
</dbReference>
<dbReference type="PANTHER" id="PTHR34591:SF21">
    <property type="entry name" value="F-BOX DOMAIN CONTAINING PROTEIN, EXPRESSED"/>
    <property type="match status" value="1"/>
</dbReference>